<evidence type="ECO:0000313" key="1">
    <source>
        <dbReference type="EMBL" id="RCW38485.1"/>
    </source>
</evidence>
<protein>
    <submittedName>
        <fullName evidence="1">Uncharacterized protein</fullName>
    </submittedName>
</protein>
<accession>A0A368VE24</accession>
<comment type="caution">
    <text evidence="1">The sequence shown here is derived from an EMBL/GenBank/DDBJ whole genome shotgun (WGS) entry which is preliminary data.</text>
</comment>
<sequence>MSEFRIRYEPVYESGKTEIAPGLELYNQVWVRAFGYHGYNVHLHVQLENERLGVSDMRVEQRPGGPPVTGEALRSIVVAQFVRRSVRASINEQLPFDEPEARVANGILRTEDRDRMKEAGPVTETLRAVSQIYRFALAAGDAPTKAVQEVFEVPRYTADRWVAKAREREFLGPAEGPGKAGA</sequence>
<dbReference type="OrthoDB" id="5060174at2"/>
<dbReference type="RefSeq" id="WP_114455060.1">
    <property type="nucleotide sequence ID" value="NZ_QPJC01000022.1"/>
</dbReference>
<gene>
    <name evidence="1" type="ORF">DFQ14_12228</name>
</gene>
<name>A0A368VE24_9ACTN</name>
<keyword evidence="2" id="KW-1185">Reference proteome</keyword>
<proteinExistence type="predicted"/>
<dbReference type="AlphaFoldDB" id="A0A368VE24"/>
<reference evidence="1 2" key="1">
    <citation type="submission" date="2018-07" db="EMBL/GenBank/DDBJ databases">
        <title>Genomic Encyclopedia of Type Strains, Phase III (KMG-III): the genomes of soil and plant-associated and newly described type strains.</title>
        <authorList>
            <person name="Whitman W."/>
        </authorList>
    </citation>
    <scope>NUCLEOTIDE SEQUENCE [LARGE SCALE GENOMIC DNA]</scope>
    <source>
        <strain evidence="1 2">CECT 8575</strain>
    </source>
</reference>
<evidence type="ECO:0000313" key="2">
    <source>
        <dbReference type="Proteomes" id="UP000253495"/>
    </source>
</evidence>
<organism evidence="1 2">
    <name type="scientific">Halopolyspora algeriensis</name>
    <dbReference type="NCBI Taxonomy" id="1500506"/>
    <lineage>
        <taxon>Bacteria</taxon>
        <taxon>Bacillati</taxon>
        <taxon>Actinomycetota</taxon>
        <taxon>Actinomycetes</taxon>
        <taxon>Actinomycetes incertae sedis</taxon>
        <taxon>Halopolyspora</taxon>
    </lineage>
</organism>
<dbReference type="EMBL" id="QPJC01000022">
    <property type="protein sequence ID" value="RCW38485.1"/>
    <property type="molecule type" value="Genomic_DNA"/>
</dbReference>
<dbReference type="Proteomes" id="UP000253495">
    <property type="component" value="Unassembled WGS sequence"/>
</dbReference>